<evidence type="ECO:0000256" key="3">
    <source>
        <dbReference type="ARBA" id="ARBA00005402"/>
    </source>
</evidence>
<dbReference type="GO" id="GO:0047598">
    <property type="term" value="F:7-dehydrocholesterol reductase activity"/>
    <property type="evidence" value="ECO:0007669"/>
    <property type="project" value="UniProtKB-EC"/>
</dbReference>
<sequence>VETADAQRILLQAGKMGTRARRINSSEDREDISNGIESDLLTNGLHGYQAGYERVNANPVTQALKHFVNRTLMPVFLITFVPNLVMMLWFAAVHCDGSYACLGNVFRERSLVGGLQHIWSHVHTPSAPIVWILAGYSVFALIIMRVLPGKTVYGPLTPKGNMPVYKDNGFACFVVTMIVFAVLTYVCKTFFGVSPTIVYDRFDEVLALLNIFSLVFCLLLYVKGLVAPSSTDSGSSGNIIFDYYWGTELYPRIFGFDVKVFTNCRFGMTVWPLLVCVFALKSYELYGFVDSMMVSAALQMIYFAKFFWWESGYMCTIDIMVDRAGFYICWGCLVFVPGLYTSVSLYMVKHPVQLGLPVATLIFVLGALSIYVNYDADHQKLAVRRAAGECLVWGRKPTIIRAKYELENGETRESILLASGYWGLSRHFHYVAEIMLAFFWSLPALFECVMPYTYVIWLAILLTHRSYRDDTKCEKKYGKFWAQYRTQVPHRIVPYIF</sequence>
<feature type="transmembrane region" description="Helical" evidence="23">
    <location>
        <begin position="260"/>
        <end position="280"/>
    </location>
</feature>
<keyword evidence="10" id="KW-0752">Steroid biosynthesis</keyword>
<dbReference type="PROSITE" id="PS01018">
    <property type="entry name" value="STEROL_REDUCT_2"/>
    <property type="match status" value="1"/>
</dbReference>
<evidence type="ECO:0000256" key="6">
    <source>
        <dbReference type="ARBA" id="ARBA00022692"/>
    </source>
</evidence>
<keyword evidence="15 23" id="KW-0472">Membrane</keyword>
<keyword evidence="7" id="KW-0152">Cholesterol biosynthesis</keyword>
<evidence type="ECO:0000256" key="4">
    <source>
        <dbReference type="ARBA" id="ARBA00022516"/>
    </source>
</evidence>
<evidence type="ECO:0000256" key="8">
    <source>
        <dbReference type="ARBA" id="ARBA00022824"/>
    </source>
</evidence>
<comment type="caution">
    <text evidence="24">The sequence shown here is derived from an EMBL/GenBank/DDBJ whole genome shotgun (WGS) entry which is preliminary data.</text>
</comment>
<dbReference type="Gene3D" id="1.20.120.1630">
    <property type="match status" value="1"/>
</dbReference>
<organism evidence="24 25">
    <name type="scientific">Batillaria attramentaria</name>
    <dbReference type="NCBI Taxonomy" id="370345"/>
    <lineage>
        <taxon>Eukaryota</taxon>
        <taxon>Metazoa</taxon>
        <taxon>Spiralia</taxon>
        <taxon>Lophotrochozoa</taxon>
        <taxon>Mollusca</taxon>
        <taxon>Gastropoda</taxon>
        <taxon>Caenogastropoda</taxon>
        <taxon>Sorbeoconcha</taxon>
        <taxon>Cerithioidea</taxon>
        <taxon>Batillariidae</taxon>
        <taxon>Batillaria</taxon>
    </lineage>
</organism>
<comment type="pathway">
    <text evidence="2">Steroid biosynthesis; cholesterol biosynthesis.</text>
</comment>
<evidence type="ECO:0000256" key="19">
    <source>
        <dbReference type="ARBA" id="ARBA00039984"/>
    </source>
</evidence>
<dbReference type="AlphaFoldDB" id="A0ABD0LT74"/>
<keyword evidence="8" id="KW-0256">Endoplasmic reticulum</keyword>
<keyword evidence="5" id="KW-0153">Cholesterol metabolism</keyword>
<keyword evidence="6 23" id="KW-0812">Transmembrane</keyword>
<comment type="catalytic activity">
    <reaction evidence="22">
        <text>7-dehydrodesmosterol + NADPH + H(+) = desmosterol + NADP(+)</text>
        <dbReference type="Rhea" id="RHEA:46740"/>
        <dbReference type="ChEBI" id="CHEBI:15378"/>
        <dbReference type="ChEBI" id="CHEBI:17737"/>
        <dbReference type="ChEBI" id="CHEBI:27910"/>
        <dbReference type="ChEBI" id="CHEBI:57783"/>
        <dbReference type="ChEBI" id="CHEBI:58349"/>
    </reaction>
    <physiologicalReaction direction="left-to-right" evidence="22">
        <dbReference type="Rhea" id="RHEA:46741"/>
    </physiologicalReaction>
</comment>
<keyword evidence="4" id="KW-0444">Lipid biosynthesis</keyword>
<feature type="transmembrane region" description="Helical" evidence="23">
    <location>
        <begin position="434"/>
        <end position="460"/>
    </location>
</feature>
<evidence type="ECO:0000256" key="5">
    <source>
        <dbReference type="ARBA" id="ARBA00022548"/>
    </source>
</evidence>
<evidence type="ECO:0000256" key="1">
    <source>
        <dbReference type="ARBA" id="ARBA00004477"/>
    </source>
</evidence>
<accession>A0ABD0LT74</accession>
<name>A0ABD0LT74_9CAEN</name>
<dbReference type="GO" id="GO:0006695">
    <property type="term" value="P:cholesterol biosynthetic process"/>
    <property type="evidence" value="ECO:0007669"/>
    <property type="project" value="UniProtKB-KW"/>
</dbReference>
<keyword evidence="16" id="KW-1207">Sterol metabolism</keyword>
<evidence type="ECO:0000313" key="24">
    <source>
        <dbReference type="EMBL" id="KAK7502209.1"/>
    </source>
</evidence>
<keyword evidence="12" id="KW-0560">Oxidoreductase</keyword>
<feature type="transmembrane region" description="Helical" evidence="23">
    <location>
        <begin position="354"/>
        <end position="374"/>
    </location>
</feature>
<evidence type="ECO:0000256" key="20">
    <source>
        <dbReference type="ARBA" id="ARBA00042688"/>
    </source>
</evidence>
<evidence type="ECO:0000256" key="14">
    <source>
        <dbReference type="ARBA" id="ARBA00023098"/>
    </source>
</evidence>
<evidence type="ECO:0000313" key="25">
    <source>
        <dbReference type="Proteomes" id="UP001519460"/>
    </source>
</evidence>
<evidence type="ECO:0000256" key="13">
    <source>
        <dbReference type="ARBA" id="ARBA00023011"/>
    </source>
</evidence>
<proteinExistence type="inferred from homology"/>
<evidence type="ECO:0000256" key="21">
    <source>
        <dbReference type="ARBA" id="ARBA00047795"/>
    </source>
</evidence>
<evidence type="ECO:0000256" key="7">
    <source>
        <dbReference type="ARBA" id="ARBA00022778"/>
    </source>
</evidence>
<evidence type="ECO:0000256" key="17">
    <source>
        <dbReference type="ARBA" id="ARBA00023221"/>
    </source>
</evidence>
<comment type="similarity">
    <text evidence="3">Belongs to the ERG4/ERG24 family.</text>
</comment>
<comment type="subcellular location">
    <subcellularLocation>
        <location evidence="1">Endoplasmic reticulum membrane</location>
        <topology evidence="1">Multi-pass membrane protein</topology>
    </subcellularLocation>
</comment>
<protein>
    <recommendedName>
        <fullName evidence="19">7-dehydrocholesterol reductase</fullName>
        <ecNumber evidence="18">1.3.1.21</ecNumber>
    </recommendedName>
    <alternativeName>
        <fullName evidence="20">Sterol Delta(7)-reductase</fullName>
    </alternativeName>
</protein>
<evidence type="ECO:0000256" key="16">
    <source>
        <dbReference type="ARBA" id="ARBA00023166"/>
    </source>
</evidence>
<evidence type="ECO:0000256" key="9">
    <source>
        <dbReference type="ARBA" id="ARBA00022857"/>
    </source>
</evidence>
<dbReference type="PANTHER" id="PTHR21257:SF38">
    <property type="entry name" value="7-DEHYDROCHOLESTEROL REDUCTASE"/>
    <property type="match status" value="1"/>
</dbReference>
<dbReference type="GO" id="GO:0005789">
    <property type="term" value="C:endoplasmic reticulum membrane"/>
    <property type="evidence" value="ECO:0007669"/>
    <property type="project" value="UniProtKB-SubCell"/>
</dbReference>
<dbReference type="Proteomes" id="UP001519460">
    <property type="component" value="Unassembled WGS sequence"/>
</dbReference>
<dbReference type="FunFam" id="1.20.120.1630:FF:000006">
    <property type="entry name" value="Putative 7-dehydrocholesterol reductase"/>
    <property type="match status" value="1"/>
</dbReference>
<keyword evidence="11 23" id="KW-1133">Transmembrane helix</keyword>
<evidence type="ECO:0000256" key="18">
    <source>
        <dbReference type="ARBA" id="ARBA00038851"/>
    </source>
</evidence>
<comment type="catalytic activity">
    <reaction evidence="21">
        <text>cholesterol + NADP(+) = 7-dehydrocholesterol + NADPH + H(+)</text>
        <dbReference type="Rhea" id="RHEA:23984"/>
        <dbReference type="ChEBI" id="CHEBI:15378"/>
        <dbReference type="ChEBI" id="CHEBI:16113"/>
        <dbReference type="ChEBI" id="CHEBI:17759"/>
        <dbReference type="ChEBI" id="CHEBI:57783"/>
        <dbReference type="ChEBI" id="CHEBI:58349"/>
        <dbReference type="EC" id="1.3.1.21"/>
    </reaction>
    <physiologicalReaction direction="right-to-left" evidence="21">
        <dbReference type="Rhea" id="RHEA:23986"/>
    </physiologicalReaction>
</comment>
<keyword evidence="17" id="KW-0753">Steroid metabolism</keyword>
<evidence type="ECO:0000256" key="12">
    <source>
        <dbReference type="ARBA" id="ARBA00023002"/>
    </source>
</evidence>
<evidence type="ECO:0000256" key="10">
    <source>
        <dbReference type="ARBA" id="ARBA00022955"/>
    </source>
</evidence>
<dbReference type="InterPro" id="IPR018083">
    <property type="entry name" value="Sterol_reductase_CS"/>
</dbReference>
<feature type="transmembrane region" description="Helical" evidence="23">
    <location>
        <begin position="325"/>
        <end position="348"/>
    </location>
</feature>
<feature type="transmembrane region" description="Helical" evidence="23">
    <location>
        <begin position="205"/>
        <end position="222"/>
    </location>
</feature>
<keyword evidence="25" id="KW-1185">Reference proteome</keyword>
<dbReference type="EMBL" id="JACVVK020000027">
    <property type="protein sequence ID" value="KAK7502209.1"/>
    <property type="molecule type" value="Genomic_DNA"/>
</dbReference>
<evidence type="ECO:0000256" key="11">
    <source>
        <dbReference type="ARBA" id="ARBA00022989"/>
    </source>
</evidence>
<feature type="transmembrane region" description="Helical" evidence="23">
    <location>
        <begin position="286"/>
        <end position="304"/>
    </location>
</feature>
<reference evidence="24 25" key="1">
    <citation type="journal article" date="2023" name="Sci. Data">
        <title>Genome assembly of the Korean intertidal mud-creeper Batillaria attramentaria.</title>
        <authorList>
            <person name="Patra A.K."/>
            <person name="Ho P.T."/>
            <person name="Jun S."/>
            <person name="Lee S.J."/>
            <person name="Kim Y."/>
            <person name="Won Y.J."/>
        </authorList>
    </citation>
    <scope>NUCLEOTIDE SEQUENCE [LARGE SCALE GENOMIC DNA]</scope>
    <source>
        <strain evidence="24">Wonlab-2016</strain>
    </source>
</reference>
<keyword evidence="13" id="KW-0756">Sterol biosynthesis</keyword>
<dbReference type="EC" id="1.3.1.21" evidence="18"/>
<feature type="non-terminal residue" evidence="24">
    <location>
        <position position="1"/>
    </location>
</feature>
<evidence type="ECO:0000256" key="2">
    <source>
        <dbReference type="ARBA" id="ARBA00004770"/>
    </source>
</evidence>
<dbReference type="Pfam" id="PF01222">
    <property type="entry name" value="ERG4_ERG24"/>
    <property type="match status" value="1"/>
</dbReference>
<evidence type="ECO:0000256" key="23">
    <source>
        <dbReference type="SAM" id="Phobius"/>
    </source>
</evidence>
<dbReference type="PROSITE" id="PS01017">
    <property type="entry name" value="STEROL_REDUCT_1"/>
    <property type="match status" value="1"/>
</dbReference>
<keyword evidence="14" id="KW-0443">Lipid metabolism</keyword>
<keyword evidence="9" id="KW-0521">NADP</keyword>
<dbReference type="PANTHER" id="PTHR21257">
    <property type="entry name" value="DELTA(14)-STEROL REDUCTASE"/>
    <property type="match status" value="1"/>
</dbReference>
<dbReference type="InterPro" id="IPR001171">
    <property type="entry name" value="ERG24_DHCR-like"/>
</dbReference>
<feature type="transmembrane region" description="Helical" evidence="23">
    <location>
        <begin position="129"/>
        <end position="147"/>
    </location>
</feature>
<evidence type="ECO:0000256" key="22">
    <source>
        <dbReference type="ARBA" id="ARBA00047826"/>
    </source>
</evidence>
<evidence type="ECO:0000256" key="15">
    <source>
        <dbReference type="ARBA" id="ARBA00023136"/>
    </source>
</evidence>
<feature type="transmembrane region" description="Helical" evidence="23">
    <location>
        <begin position="72"/>
        <end position="92"/>
    </location>
</feature>
<gene>
    <name evidence="24" type="ORF">BaRGS_00006573</name>
</gene>
<feature type="transmembrane region" description="Helical" evidence="23">
    <location>
        <begin position="168"/>
        <end position="193"/>
    </location>
</feature>